<dbReference type="InterPro" id="IPR008327">
    <property type="entry name" value="Sig_transdc_resp-reg_antiterm"/>
</dbReference>
<dbReference type="SUPFAM" id="SSF52172">
    <property type="entry name" value="CheY-like"/>
    <property type="match status" value="1"/>
</dbReference>
<dbReference type="InterPro" id="IPR011006">
    <property type="entry name" value="CheY-like_superfamily"/>
</dbReference>
<reference evidence="6" key="1">
    <citation type="journal article" date="2023" name="J. Hazard. Mater.">
        <title>Anaerobic biodegradation of pyrene and benzo[a]pyrene by a new sulfate-reducing Desulforamulus aquiferis strain DSA.</title>
        <authorList>
            <person name="Zhang Z."/>
            <person name="Sun J."/>
            <person name="Gong X."/>
            <person name="Wang C."/>
            <person name="Wang H."/>
        </authorList>
    </citation>
    <scope>NUCLEOTIDE SEQUENCE</scope>
    <source>
        <strain evidence="6">DSA</strain>
    </source>
</reference>
<dbReference type="SMART" id="SM01012">
    <property type="entry name" value="ANTAR"/>
    <property type="match status" value="1"/>
</dbReference>
<dbReference type="SMART" id="SM00448">
    <property type="entry name" value="REC"/>
    <property type="match status" value="1"/>
</dbReference>
<dbReference type="Pfam" id="PF03861">
    <property type="entry name" value="ANTAR"/>
    <property type="match status" value="1"/>
</dbReference>
<comment type="function">
    <text evidence="2">May play the central regulatory role in sporulation. It may be an element of the effector pathway responsible for the activation of sporulation genes in response to nutritional stress. Spo0A may act in concert with spo0H (a sigma factor) to control the expression of some genes that are critical to the sporulation process.</text>
</comment>
<evidence type="ECO:0000256" key="1">
    <source>
        <dbReference type="ARBA" id="ARBA00018672"/>
    </source>
</evidence>
<evidence type="ECO:0000259" key="4">
    <source>
        <dbReference type="PROSITE" id="PS50110"/>
    </source>
</evidence>
<evidence type="ECO:0000256" key="3">
    <source>
        <dbReference type="PROSITE-ProRule" id="PRU00169"/>
    </source>
</evidence>
<dbReference type="GO" id="GO:0003723">
    <property type="term" value="F:RNA binding"/>
    <property type="evidence" value="ECO:0007669"/>
    <property type="project" value="InterPro"/>
</dbReference>
<comment type="caution">
    <text evidence="3">Lacks conserved residue(s) required for the propagation of feature annotation.</text>
</comment>
<dbReference type="GO" id="GO:0000160">
    <property type="term" value="P:phosphorelay signal transduction system"/>
    <property type="evidence" value="ECO:0007669"/>
    <property type="project" value="InterPro"/>
</dbReference>
<reference evidence="6" key="2">
    <citation type="submission" date="2023-03" db="EMBL/GenBank/DDBJ databases">
        <authorList>
            <person name="Zhang Z."/>
        </authorList>
    </citation>
    <scope>NUCLEOTIDE SEQUENCE</scope>
    <source>
        <strain evidence="6">DSA</strain>
    </source>
</reference>
<dbReference type="InterPro" id="IPR005561">
    <property type="entry name" value="ANTAR"/>
</dbReference>
<gene>
    <name evidence="6" type="ORF">P6N53_00790</name>
</gene>
<evidence type="ECO:0000313" key="6">
    <source>
        <dbReference type="EMBL" id="MDO7785769.1"/>
    </source>
</evidence>
<proteinExistence type="predicted"/>
<dbReference type="InterPro" id="IPR036388">
    <property type="entry name" value="WH-like_DNA-bd_sf"/>
</dbReference>
<evidence type="ECO:0000259" key="5">
    <source>
        <dbReference type="PROSITE" id="PS50921"/>
    </source>
</evidence>
<evidence type="ECO:0000256" key="2">
    <source>
        <dbReference type="ARBA" id="ARBA00024867"/>
    </source>
</evidence>
<name>A0AAW7Z938_9FIRM</name>
<feature type="domain" description="ANTAR" evidence="5">
    <location>
        <begin position="125"/>
        <end position="186"/>
    </location>
</feature>
<dbReference type="PIRSF" id="PIRSF036382">
    <property type="entry name" value="RR_antiterm"/>
    <property type="match status" value="1"/>
</dbReference>
<dbReference type="PANTHER" id="PTHR43367">
    <property type="match status" value="1"/>
</dbReference>
<dbReference type="RefSeq" id="WP_304540376.1">
    <property type="nucleotide sequence ID" value="NZ_JARPTC010000001.1"/>
</dbReference>
<dbReference type="InterPro" id="IPR001789">
    <property type="entry name" value="Sig_transdc_resp-reg_receiver"/>
</dbReference>
<dbReference type="EMBL" id="JARPTC010000001">
    <property type="protein sequence ID" value="MDO7785769.1"/>
    <property type="molecule type" value="Genomic_DNA"/>
</dbReference>
<dbReference type="Pfam" id="PF00072">
    <property type="entry name" value="Response_reg"/>
    <property type="match status" value="1"/>
</dbReference>
<dbReference type="Proteomes" id="UP001172911">
    <property type="component" value="Unassembled WGS sequence"/>
</dbReference>
<evidence type="ECO:0000313" key="7">
    <source>
        <dbReference type="Proteomes" id="UP001172911"/>
    </source>
</evidence>
<dbReference type="Gene3D" id="1.10.10.10">
    <property type="entry name" value="Winged helix-like DNA-binding domain superfamily/Winged helix DNA-binding domain"/>
    <property type="match status" value="1"/>
</dbReference>
<dbReference type="PROSITE" id="PS50110">
    <property type="entry name" value="RESPONSE_REGULATORY"/>
    <property type="match status" value="1"/>
</dbReference>
<organism evidence="6 7">
    <name type="scientific">Desulforamulus aquiferis</name>
    <dbReference type="NCBI Taxonomy" id="1397668"/>
    <lineage>
        <taxon>Bacteria</taxon>
        <taxon>Bacillati</taxon>
        <taxon>Bacillota</taxon>
        <taxon>Clostridia</taxon>
        <taxon>Eubacteriales</taxon>
        <taxon>Peptococcaceae</taxon>
        <taxon>Desulforamulus</taxon>
    </lineage>
</organism>
<dbReference type="PANTHER" id="PTHR43367:SF1">
    <property type="entry name" value="TWO-COMPONENT RESPONSE REGULATOR-LIKE APRR6-RELATED"/>
    <property type="match status" value="1"/>
</dbReference>
<sequence length="193" mass="22118">MFERRVLLADPDLEYRKKLRDLLRQHGYLVVAETEDGRGTLQAAFQNQPNLVIMESDMPGCKGLEVARLIEENRLAPVVLVTSQTHRELIEEAKVSSVLGYLIKPIDEASLIPTIEMALATFKRITKMEEENRKLKMRLEEKNLVEQAKHLLMEKKGFSEQAAYRFIQKTSMDRASTMARVAQQVIVSLKPHV</sequence>
<dbReference type="PROSITE" id="PS50921">
    <property type="entry name" value="ANTAR"/>
    <property type="match status" value="1"/>
</dbReference>
<dbReference type="AlphaFoldDB" id="A0AAW7Z938"/>
<comment type="caution">
    <text evidence="6">The sequence shown here is derived from an EMBL/GenBank/DDBJ whole genome shotgun (WGS) entry which is preliminary data.</text>
</comment>
<accession>A0AAW7Z938</accession>
<dbReference type="Gene3D" id="3.40.50.2300">
    <property type="match status" value="1"/>
</dbReference>
<keyword evidence="7" id="KW-1185">Reference proteome</keyword>
<feature type="domain" description="Response regulatory" evidence="4">
    <location>
        <begin position="5"/>
        <end position="119"/>
    </location>
</feature>
<protein>
    <recommendedName>
        <fullName evidence="1">Stage 0 sporulation protein A homolog</fullName>
    </recommendedName>
</protein>